<dbReference type="GO" id="GO:0005886">
    <property type="term" value="C:plasma membrane"/>
    <property type="evidence" value="ECO:0007669"/>
    <property type="project" value="UniProtKB-SubCell"/>
</dbReference>
<gene>
    <name evidence="17" type="ORF">LELG_05466</name>
</gene>
<dbReference type="Pfam" id="PF08030">
    <property type="entry name" value="NAD_binding_6"/>
    <property type="match status" value="1"/>
</dbReference>
<dbReference type="SUPFAM" id="SSF63380">
    <property type="entry name" value="Riboflavin synthase domain-like"/>
    <property type="match status" value="1"/>
</dbReference>
<dbReference type="OMA" id="WMMGIAY"/>
<feature type="transmembrane region" description="Helical" evidence="15">
    <location>
        <begin position="271"/>
        <end position="289"/>
    </location>
</feature>
<feature type="transmembrane region" description="Helical" evidence="15">
    <location>
        <begin position="50"/>
        <end position="71"/>
    </location>
</feature>
<feature type="transmembrane region" description="Helical" evidence="15">
    <location>
        <begin position="301"/>
        <end position="318"/>
    </location>
</feature>
<keyword evidence="8" id="KW-0274">FAD</keyword>
<keyword evidence="7 15" id="KW-0812">Transmembrane</keyword>
<evidence type="ECO:0000256" key="14">
    <source>
        <dbReference type="ARBA" id="ARBA00048483"/>
    </source>
</evidence>
<name>A5E777_LODEL</name>
<dbReference type="PROSITE" id="PS51384">
    <property type="entry name" value="FAD_FR"/>
    <property type="match status" value="1"/>
</dbReference>
<comment type="catalytic activity">
    <reaction evidence="14">
        <text>2 a Fe(II)-siderophore + NADP(+) + H(+) = 2 a Fe(III)-siderophore + NADPH</text>
        <dbReference type="Rhea" id="RHEA:28795"/>
        <dbReference type="Rhea" id="RHEA-COMP:11342"/>
        <dbReference type="Rhea" id="RHEA-COMP:11344"/>
        <dbReference type="ChEBI" id="CHEBI:15378"/>
        <dbReference type="ChEBI" id="CHEBI:29033"/>
        <dbReference type="ChEBI" id="CHEBI:29034"/>
        <dbReference type="ChEBI" id="CHEBI:57783"/>
        <dbReference type="ChEBI" id="CHEBI:58349"/>
        <dbReference type="EC" id="1.16.1.9"/>
    </reaction>
</comment>
<evidence type="ECO:0000256" key="9">
    <source>
        <dbReference type="ARBA" id="ARBA00022982"/>
    </source>
</evidence>
<dbReference type="PANTHER" id="PTHR32361:SF23">
    <property type="entry name" value="FERRIC-CHELATE REDUCTASE"/>
    <property type="match status" value="1"/>
</dbReference>
<keyword evidence="11" id="KW-0560">Oxidoreductase</keyword>
<keyword evidence="13 15" id="KW-0472">Membrane</keyword>
<evidence type="ECO:0000256" key="1">
    <source>
        <dbReference type="ARBA" id="ARBA00004651"/>
    </source>
</evidence>
<dbReference type="KEGG" id="lel:PVL30_005006"/>
<dbReference type="InterPro" id="IPR017927">
    <property type="entry name" value="FAD-bd_FR_type"/>
</dbReference>
<keyword evidence="9" id="KW-0249">Electron transport</keyword>
<evidence type="ECO:0000256" key="6">
    <source>
        <dbReference type="ARBA" id="ARBA00022630"/>
    </source>
</evidence>
<dbReference type="EMBL" id="CH981533">
    <property type="protein sequence ID" value="EDK47285.1"/>
    <property type="molecule type" value="Genomic_DNA"/>
</dbReference>
<dbReference type="InterPro" id="IPR017938">
    <property type="entry name" value="Riboflavin_synthase-like_b-brl"/>
</dbReference>
<reference evidence="17 18" key="1">
    <citation type="journal article" date="2009" name="Nature">
        <title>Evolution of pathogenicity and sexual reproduction in eight Candida genomes.</title>
        <authorList>
            <person name="Butler G."/>
            <person name="Rasmussen M.D."/>
            <person name="Lin M.F."/>
            <person name="Santos M.A."/>
            <person name="Sakthikumar S."/>
            <person name="Munro C.A."/>
            <person name="Rheinbay E."/>
            <person name="Grabherr M."/>
            <person name="Forche A."/>
            <person name="Reedy J.L."/>
            <person name="Agrafioti I."/>
            <person name="Arnaud M.B."/>
            <person name="Bates S."/>
            <person name="Brown A.J."/>
            <person name="Brunke S."/>
            <person name="Costanzo M.C."/>
            <person name="Fitzpatrick D.A."/>
            <person name="de Groot P.W."/>
            <person name="Harris D."/>
            <person name="Hoyer L.L."/>
            <person name="Hube B."/>
            <person name="Klis F.M."/>
            <person name="Kodira C."/>
            <person name="Lennard N."/>
            <person name="Logue M.E."/>
            <person name="Martin R."/>
            <person name="Neiman A.M."/>
            <person name="Nikolaou E."/>
            <person name="Quail M.A."/>
            <person name="Quinn J."/>
            <person name="Santos M.C."/>
            <person name="Schmitzberger F.F."/>
            <person name="Sherlock G."/>
            <person name="Shah P."/>
            <person name="Silverstein K.A."/>
            <person name="Skrzypek M.S."/>
            <person name="Soll D."/>
            <person name="Staggs R."/>
            <person name="Stansfield I."/>
            <person name="Stumpf M.P."/>
            <person name="Sudbery P.E."/>
            <person name="Srikantha T."/>
            <person name="Zeng Q."/>
            <person name="Berman J."/>
            <person name="Berriman M."/>
            <person name="Heitman J."/>
            <person name="Gow N.A."/>
            <person name="Lorenz M.C."/>
            <person name="Birren B.W."/>
            <person name="Kellis M."/>
            <person name="Cuomo C.A."/>
        </authorList>
    </citation>
    <scope>NUCLEOTIDE SEQUENCE [LARGE SCALE GENOMIC DNA]</scope>
    <source>
        <strain evidence="18">ATCC 11503 / BCRC 21390 / CBS 2605 / JCM 1781 / NBRC 1676 / NRRL YB-4239</strain>
    </source>
</reference>
<dbReference type="InterPro" id="IPR051410">
    <property type="entry name" value="Ferric/Cupric_Reductase"/>
</dbReference>
<dbReference type="SFLD" id="SFLDG01168">
    <property type="entry name" value="Ferric_reductase_subgroup_(FRE"/>
    <property type="match status" value="1"/>
</dbReference>
<dbReference type="InterPro" id="IPR013130">
    <property type="entry name" value="Fe3_Rdtase_TM_dom"/>
</dbReference>
<evidence type="ECO:0000256" key="8">
    <source>
        <dbReference type="ARBA" id="ARBA00022827"/>
    </source>
</evidence>
<dbReference type="GeneID" id="5230434"/>
<keyword evidence="6" id="KW-0285">Flavoprotein</keyword>
<feature type="transmembrane region" description="Helical" evidence="15">
    <location>
        <begin position="242"/>
        <end position="259"/>
    </location>
</feature>
<dbReference type="GO" id="GO:0006826">
    <property type="term" value="P:iron ion transport"/>
    <property type="evidence" value="ECO:0007669"/>
    <property type="project" value="EnsemblFungi"/>
</dbReference>
<feature type="transmembrane region" description="Helical" evidence="15">
    <location>
        <begin position="435"/>
        <end position="455"/>
    </location>
</feature>
<dbReference type="Gene3D" id="3.40.50.80">
    <property type="entry name" value="Nucleotide-binding domain of ferredoxin-NADP reductase (FNR) module"/>
    <property type="match status" value="1"/>
</dbReference>
<keyword evidence="4" id="KW-0813">Transport</keyword>
<dbReference type="EC" id="1.16.1.9" evidence="3"/>
<dbReference type="Proteomes" id="UP000001996">
    <property type="component" value="Unassembled WGS sequence"/>
</dbReference>
<evidence type="ECO:0000313" key="18">
    <source>
        <dbReference type="Proteomes" id="UP000001996"/>
    </source>
</evidence>
<proteinExistence type="inferred from homology"/>
<evidence type="ECO:0000256" key="3">
    <source>
        <dbReference type="ARBA" id="ARBA00012668"/>
    </source>
</evidence>
<evidence type="ECO:0000256" key="15">
    <source>
        <dbReference type="SAM" id="Phobius"/>
    </source>
</evidence>
<dbReference type="InterPro" id="IPR039261">
    <property type="entry name" value="FNR_nucleotide-bd"/>
</dbReference>
<dbReference type="Pfam" id="PF01794">
    <property type="entry name" value="Ferric_reduct"/>
    <property type="match status" value="1"/>
</dbReference>
<evidence type="ECO:0000256" key="10">
    <source>
        <dbReference type="ARBA" id="ARBA00022989"/>
    </source>
</evidence>
<evidence type="ECO:0000256" key="2">
    <source>
        <dbReference type="ARBA" id="ARBA00006278"/>
    </source>
</evidence>
<evidence type="ECO:0000256" key="11">
    <source>
        <dbReference type="ARBA" id="ARBA00023002"/>
    </source>
</evidence>
<dbReference type="Pfam" id="PF08022">
    <property type="entry name" value="FAD_binding_8"/>
    <property type="match status" value="1"/>
</dbReference>
<protein>
    <recommendedName>
        <fullName evidence="3">ferric-chelate reductase (NADPH)</fullName>
        <ecNumber evidence="3">1.16.1.9</ecNumber>
    </recommendedName>
</protein>
<feature type="domain" description="FAD-binding FR-type" evidence="16">
    <location>
        <begin position="326"/>
        <end position="428"/>
    </location>
</feature>
<comment type="similarity">
    <text evidence="2">Belongs to the ferric reductase (FRE) family.</text>
</comment>
<dbReference type="GO" id="GO:0052851">
    <property type="term" value="F:ferric-chelate reductase (NADPH) activity"/>
    <property type="evidence" value="ECO:0007669"/>
    <property type="project" value="UniProtKB-EC"/>
</dbReference>
<feature type="transmembrane region" description="Helical" evidence="15">
    <location>
        <begin position="201"/>
        <end position="222"/>
    </location>
</feature>
<dbReference type="FunCoup" id="A5E777">
    <property type="interactions" value="16"/>
</dbReference>
<organism evidence="17 18">
    <name type="scientific">Lodderomyces elongisporus (strain ATCC 11503 / CBS 2605 / JCM 1781 / NBRC 1676 / NRRL YB-4239)</name>
    <name type="common">Yeast</name>
    <name type="synonym">Saccharomyces elongisporus</name>
    <dbReference type="NCBI Taxonomy" id="379508"/>
    <lineage>
        <taxon>Eukaryota</taxon>
        <taxon>Fungi</taxon>
        <taxon>Dikarya</taxon>
        <taxon>Ascomycota</taxon>
        <taxon>Saccharomycotina</taxon>
        <taxon>Pichiomycetes</taxon>
        <taxon>Debaryomycetaceae</taxon>
        <taxon>Candida/Lodderomyces clade</taxon>
        <taxon>Lodderomyces</taxon>
    </lineage>
</organism>
<keyword evidence="10 15" id="KW-1133">Transmembrane helix</keyword>
<evidence type="ECO:0000256" key="5">
    <source>
        <dbReference type="ARBA" id="ARBA00022475"/>
    </source>
</evidence>
<dbReference type="HOGENOM" id="CLU_010365_7_2_1"/>
<dbReference type="SFLD" id="SFLDS00052">
    <property type="entry name" value="Ferric_Reductase_Domain"/>
    <property type="match status" value="1"/>
</dbReference>
<dbReference type="PANTHER" id="PTHR32361">
    <property type="entry name" value="FERRIC/CUPRIC REDUCTASE TRANSMEMBRANE COMPONENT"/>
    <property type="match status" value="1"/>
</dbReference>
<dbReference type="InterPro" id="IPR013121">
    <property type="entry name" value="Fe_red_NAD-bd_6"/>
</dbReference>
<evidence type="ECO:0000259" key="16">
    <source>
        <dbReference type="PROSITE" id="PS51384"/>
    </source>
</evidence>
<sequence length="628" mass="71295">MHGSSMQMTSGVTYMGLDCLADMSNPLYTQYSTESQTAIPWASQAAYAKYTIYFGVVIIFIALIKHIYYLARDRSYENTNNSKNGVKYTPTNPFYSFLDVIIAYGRFVGYKQTPRWATFFLSVPNSIGSTLFMMVSSFYLLAYCLIPHFWYRSCAGFGSPPLAVRAGMMSTALMPFIYILLGKTNAITLFTGISYEKLNVFHQFVGVAAFILGVIHTIPFIYQTLHEGGSSLLYQYFTTDAYYISGIPALIILGLLCTLSKSWLRKRCYEIFCHVHWMMGLAFIGLLIWHIDKALDAQDYMWGALAFWAAQFIYRLLIKTCFKPTTMFLRSRTAHLEKLSEQVYQITIDNVQGYKWKPGQHCFLRFKGLRILDSHPFSISTCSQGQGMKFIVIPKKGLTRSQYQKLDKQIDLNTKVYIDGPYGGTFRDVLKFDNVVLLASGSGVTATIPFVLYLADQFNNASASIPTLKCLSFVWVIRERNHESWFREELDRCKAILGDKLHIDIRVCHDSTNNATPSSSNFDDSSSDQEKLIESKDSNPIAEANIKLHDKSCHHASATIIKPNIPQIVHNLAASTFQRRNMIVCSGSESMKRQVSSTVSKLQGLVFNNDRSRTQIEEIYLHTESFGW</sequence>
<dbReference type="SUPFAM" id="SSF52343">
    <property type="entry name" value="Ferredoxin reductase-like, C-terminal NADP-linked domain"/>
    <property type="match status" value="1"/>
</dbReference>
<dbReference type="OrthoDB" id="17725at2759"/>
<accession>A5E777</accession>
<evidence type="ECO:0000313" key="17">
    <source>
        <dbReference type="EMBL" id="EDK47285.1"/>
    </source>
</evidence>
<comment type="subcellular location">
    <subcellularLocation>
        <location evidence="1">Cell membrane</location>
        <topology evidence="1">Multi-pass membrane protein</topology>
    </subcellularLocation>
</comment>
<dbReference type="GO" id="GO:0006879">
    <property type="term" value="P:intracellular iron ion homeostasis"/>
    <property type="evidence" value="ECO:0007669"/>
    <property type="project" value="TreeGrafter"/>
</dbReference>
<dbReference type="AlphaFoldDB" id="A5E777"/>
<dbReference type="InterPro" id="IPR013112">
    <property type="entry name" value="FAD-bd_8"/>
</dbReference>
<keyword evidence="18" id="KW-1185">Reference proteome</keyword>
<evidence type="ECO:0000256" key="13">
    <source>
        <dbReference type="ARBA" id="ARBA00023136"/>
    </source>
</evidence>
<dbReference type="VEuPathDB" id="FungiDB:LELG_05466"/>
<evidence type="ECO:0000256" key="7">
    <source>
        <dbReference type="ARBA" id="ARBA00022692"/>
    </source>
</evidence>
<keyword evidence="12" id="KW-0406">Ion transport</keyword>
<feature type="transmembrane region" description="Helical" evidence="15">
    <location>
        <begin position="130"/>
        <end position="150"/>
    </location>
</feature>
<keyword evidence="5" id="KW-1003">Cell membrane</keyword>
<dbReference type="CDD" id="cd06186">
    <property type="entry name" value="NOX_Duox_like_FAD_NADP"/>
    <property type="match status" value="1"/>
</dbReference>
<evidence type="ECO:0000256" key="12">
    <source>
        <dbReference type="ARBA" id="ARBA00023065"/>
    </source>
</evidence>
<dbReference type="InParanoid" id="A5E777"/>
<feature type="transmembrane region" description="Helical" evidence="15">
    <location>
        <begin position="91"/>
        <end position="109"/>
    </location>
</feature>
<dbReference type="Gene3D" id="2.40.30.10">
    <property type="entry name" value="Translation factors"/>
    <property type="match status" value="1"/>
</dbReference>
<dbReference type="eggNOG" id="KOG0039">
    <property type="taxonomic scope" value="Eukaryota"/>
</dbReference>
<evidence type="ECO:0000256" key="4">
    <source>
        <dbReference type="ARBA" id="ARBA00022448"/>
    </source>
</evidence>
<dbReference type="GO" id="GO:0015677">
    <property type="term" value="P:copper ion import"/>
    <property type="evidence" value="ECO:0007669"/>
    <property type="project" value="EnsemblFungi"/>
</dbReference>